<protein>
    <recommendedName>
        <fullName evidence="2">DUF1559 domain-containing protein</fullName>
    </recommendedName>
</protein>
<keyword evidence="4" id="KW-1185">Reference proteome</keyword>
<dbReference type="EMBL" id="CAJHUC010000279">
    <property type="protein sequence ID" value="CAD7694828.1"/>
    <property type="molecule type" value="Genomic_DNA"/>
</dbReference>
<evidence type="ECO:0000259" key="2">
    <source>
        <dbReference type="Pfam" id="PF07596"/>
    </source>
</evidence>
<dbReference type="InterPro" id="IPR011453">
    <property type="entry name" value="DUF1559"/>
</dbReference>
<evidence type="ECO:0000256" key="1">
    <source>
        <dbReference type="SAM" id="Phobius"/>
    </source>
</evidence>
<dbReference type="GO" id="GO:0000272">
    <property type="term" value="P:polysaccharide catabolic process"/>
    <property type="evidence" value="ECO:0007669"/>
    <property type="project" value="InterPro"/>
</dbReference>
<proteinExistence type="predicted"/>
<dbReference type="Pfam" id="PF07596">
    <property type="entry name" value="SBP_bac_10"/>
    <property type="match status" value="1"/>
</dbReference>
<keyword evidence="1" id="KW-0812">Transmembrane</keyword>
<name>A0A8S1IKG0_9CHLO</name>
<dbReference type="InterPro" id="IPR012902">
    <property type="entry name" value="N_methyl_site"/>
</dbReference>
<keyword evidence="1" id="KW-1133">Transmembrane helix</keyword>
<dbReference type="PROSITE" id="PS00409">
    <property type="entry name" value="PROKAR_NTER_METHYL"/>
    <property type="match status" value="1"/>
</dbReference>
<organism evidence="3 4">
    <name type="scientific">Ostreobium quekettii</name>
    <dbReference type="NCBI Taxonomy" id="121088"/>
    <lineage>
        <taxon>Eukaryota</taxon>
        <taxon>Viridiplantae</taxon>
        <taxon>Chlorophyta</taxon>
        <taxon>core chlorophytes</taxon>
        <taxon>Ulvophyceae</taxon>
        <taxon>TCBD clade</taxon>
        <taxon>Bryopsidales</taxon>
        <taxon>Ostreobineae</taxon>
        <taxon>Ostreobiaceae</taxon>
        <taxon>Ostreobium</taxon>
    </lineage>
</organism>
<dbReference type="NCBIfam" id="TIGR02532">
    <property type="entry name" value="IV_pilin_GFxxxE"/>
    <property type="match status" value="1"/>
</dbReference>
<keyword evidence="1" id="KW-0472">Membrane</keyword>
<dbReference type="PANTHER" id="PTHR30093">
    <property type="entry name" value="GENERAL SECRETION PATHWAY PROTEIN G"/>
    <property type="match status" value="1"/>
</dbReference>
<dbReference type="SUPFAM" id="SSF54523">
    <property type="entry name" value="Pili subunits"/>
    <property type="match status" value="1"/>
</dbReference>
<dbReference type="PANTHER" id="PTHR30093:SF2">
    <property type="entry name" value="TYPE II SECRETION SYSTEM PROTEIN H"/>
    <property type="match status" value="1"/>
</dbReference>
<dbReference type="Proteomes" id="UP000708148">
    <property type="component" value="Unassembled WGS sequence"/>
</dbReference>
<feature type="domain" description="DUF1559" evidence="2">
    <location>
        <begin position="1315"/>
        <end position="1610"/>
    </location>
</feature>
<evidence type="ECO:0000313" key="4">
    <source>
        <dbReference type="Proteomes" id="UP000708148"/>
    </source>
</evidence>
<comment type="caution">
    <text evidence="3">The sequence shown here is derived from an EMBL/GenBank/DDBJ whole genome shotgun (WGS) entry which is preliminary data.</text>
</comment>
<dbReference type="NCBIfam" id="TIGR04294">
    <property type="entry name" value="pre_pil_HX9DG"/>
    <property type="match status" value="1"/>
</dbReference>
<dbReference type="SUPFAM" id="SSF63446">
    <property type="entry name" value="Type I dockerin domain"/>
    <property type="match status" value="1"/>
</dbReference>
<reference evidence="3" key="1">
    <citation type="submission" date="2020-12" db="EMBL/GenBank/DDBJ databases">
        <authorList>
            <person name="Iha C."/>
        </authorList>
    </citation>
    <scope>NUCLEOTIDE SEQUENCE</scope>
</reference>
<dbReference type="PROSITE" id="PS00018">
    <property type="entry name" value="EF_HAND_1"/>
    <property type="match status" value="2"/>
</dbReference>
<gene>
    <name evidence="3" type="ORF">OSTQU699_LOCUS191</name>
</gene>
<evidence type="ECO:0000313" key="3">
    <source>
        <dbReference type="EMBL" id="CAD7694828.1"/>
    </source>
</evidence>
<dbReference type="InterPro" id="IPR036439">
    <property type="entry name" value="Dockerin_dom_sf"/>
</dbReference>
<accession>A0A8S1IKG0</accession>
<dbReference type="InterPro" id="IPR045584">
    <property type="entry name" value="Pilin-like"/>
</dbReference>
<dbReference type="Pfam" id="PF07963">
    <property type="entry name" value="N_methyl"/>
    <property type="match status" value="1"/>
</dbReference>
<dbReference type="Gene3D" id="3.30.700.10">
    <property type="entry name" value="Glycoprotein, Type 4 Pilin"/>
    <property type="match status" value="1"/>
</dbReference>
<dbReference type="InterPro" id="IPR018247">
    <property type="entry name" value="EF_Hand_1_Ca_BS"/>
</dbReference>
<dbReference type="OrthoDB" id="410349at2759"/>
<sequence length="1643" mass="171165">MTAAFCCSTALAIDVPLSATWSESDPANLGSGVQTLSGESATGYTTTISGVVGETGEIPQVYQIFDPLRLNQIGDKVEFAFDIQFSTATDISIDTDFRAGISSTANNSGAVYGFDGGPLGGTSVRLRYDTNGVTFIGDPMVDAGYPFAFDENNINHSLNAGGTLASSGGSPAGSAVGENTTETHSFLLSLERVAGGLVGSASWTSDAPGAVPVVNTYSSPFDDTSLALGTTNEIDMIQIAMLEENISNTYPVSWTVSNVRVSGTPVPEPGSMLLAVGSMVIAWSADDGGGAGSGTGDFFDASNWATGVIPVGNNKAPKIDGGGTAIITAAGTGAGIDTEALIAGDAAGSSGAYQMDSGYMVIYDAAGSVLGNNAGASGALVMNGGAIDFGDVPGNGAAGGASTLVISNAPGTSGRLELHNDAVLRSLEGWDIAAGGGDTAHGTPNLPTGVIVMDGASRASLAGGVNNKGAMSMHLSDTAQLTLGNSLGPADLNGSYELGNGILNIGGRHGNTADIVIEDNAILNLSILYNQKNYLGRENFNNDDPDQMTSTIITLEGSGKFRVDSNPNSFGDPSQDPFPDGHPDLVSTAGLILSSGDDEPLHSGDDSNNHYRGGLTVIDVKDNAEFSVVQGLWMTAGTGASASSTLKVTGPNATVSLGDLIMAEIIDQTLNGDTVTFGDPLYRTRSGKAELHSVITGSSHSIIQVTDDARIGNGELVVELSGYSPVAGDSYTLLQTSNNAGIAGEFKSVDLSLAPLGSGLSWDLIYNADSVVLSVLGDTTPLAGDYNGDGSVDAADYTVWRDTMGSTTMLEADGDGSGTVDLADYDFWRTNYGATAGFTSTHTGSVSDLGDRPRVYQEFTGVDTSQVGQKLSVSFDVQFHDLLTVGDTQFRFGFGDRTTNQGLVPIMIDIGPTAGSSFRMRYDNSISDLPDAQGTVFEPGNYSGFLSASGTFGDGGSNPTGEANGSLGVDTNVTHTFTTTVERVERNVDFSFPPDGIADQVVNGWYTTVTWTNDVTDAEVLFVDTNNAAFAEFDVETGLGVYDEDLNNARGRIENIDTLGFMMFNNQPFLDGVGSFTVSNFLVEYDDGLSVEGDYNGDGNVDAADYTVWRDTLNSTTDLAADGNGNMVIDQADYDVWRANYGGAGEFAPRTLVGLSVVLTAFVVGCGSSGVPFGVVPVEGKVTYEDGTPIPGVSVQFVPQTPSLDAKTVPRPGVAGIADDGTIEQVTTYDYADGLVPGKHKVIVKSKTGNGQRTQAVDAKYSSADTTPLIVDTAELPFDIKVAKQDSRRGFTLVELLVVIAIIGVLVALLLPAVQAARAAARRTQCQNNLKQVGLALMNYHSTNGIFPPSSQWPTNANGEPQGLSSKTFAGHQANWVILTLPYMEEQTTLDAFNLDFPIPDPVNEIARSTQIPGLLCPEDQNNVQLFQGNTKASTNHFGPNWARGNYGANAALGALSTNGHGEYSAGGKKSPGWKDDRLRGVMGANSAVKIAQITDGTSKTILASEIRAGLFPFDVRGVWALGGSPSALWRHGYYGDAAGPNSPGDEADDMIGCSDVTREFGSKVGLAREKMGCIERSGNIQQTARSLHNGGVFATFADGSVHFISDNVEIRVDGITENPPYVSAWDRLNLSADGEVLDSDSF</sequence>
<feature type="transmembrane region" description="Helical" evidence="1">
    <location>
        <begin position="1291"/>
        <end position="1314"/>
    </location>
</feature>
<dbReference type="InterPro" id="IPR027558">
    <property type="entry name" value="Pre_pil_HX9DG_C"/>
</dbReference>